<accession>A0A2R6CDK0</accession>
<sequence>MFSDISGFVDLCFHLQKGGVRIRLKRGGHHGSELVSDRGVHHGFEFFRDLNVFRGARGGSSELKVIAVLLNAFGYSEKPLASSGCSPNPSQSRVGRSGLR</sequence>
<feature type="region of interest" description="Disordered" evidence="1">
    <location>
        <begin position="78"/>
        <end position="100"/>
    </location>
</feature>
<organism evidence="2 3">
    <name type="scientific">Candidatus Marsarchaeota G2 archaeon BE_D</name>
    <dbReference type="NCBI Taxonomy" id="1978158"/>
    <lineage>
        <taxon>Archaea</taxon>
        <taxon>Candidatus Marsarchaeota</taxon>
        <taxon>Candidatus Marsarchaeota group 2</taxon>
    </lineage>
</organism>
<dbReference type="EMBL" id="NEXF01000039">
    <property type="protein sequence ID" value="PSO08911.1"/>
    <property type="molecule type" value="Genomic_DNA"/>
</dbReference>
<gene>
    <name evidence="2" type="ORF">B9Q04_03155</name>
</gene>
<protein>
    <submittedName>
        <fullName evidence="2">Uncharacterized protein</fullName>
    </submittedName>
</protein>
<name>A0A2R6CDK0_9ARCH</name>
<evidence type="ECO:0000313" key="2">
    <source>
        <dbReference type="EMBL" id="PSO08911.1"/>
    </source>
</evidence>
<feature type="compositionally biased region" description="Polar residues" evidence="1">
    <location>
        <begin position="83"/>
        <end position="94"/>
    </location>
</feature>
<evidence type="ECO:0000313" key="3">
    <source>
        <dbReference type="Proteomes" id="UP000242015"/>
    </source>
</evidence>
<evidence type="ECO:0000256" key="1">
    <source>
        <dbReference type="SAM" id="MobiDB-lite"/>
    </source>
</evidence>
<reference evidence="2 3" key="1">
    <citation type="submission" date="2017-04" db="EMBL/GenBank/DDBJ databases">
        <title>Novel microbial lineages endemic to geothermal iron-oxide mats fill important gaps in the evolutionary history of Archaea.</title>
        <authorList>
            <person name="Jay Z.J."/>
            <person name="Beam J.P."/>
            <person name="Dlakic M."/>
            <person name="Rusch D.B."/>
            <person name="Kozubal M.A."/>
            <person name="Inskeep W.P."/>
        </authorList>
    </citation>
    <scope>NUCLEOTIDE SEQUENCE [LARGE SCALE GENOMIC DNA]</scope>
    <source>
        <strain evidence="2">BE_D</strain>
    </source>
</reference>
<dbReference type="Proteomes" id="UP000242015">
    <property type="component" value="Unassembled WGS sequence"/>
</dbReference>
<dbReference type="AlphaFoldDB" id="A0A2R6CDK0"/>
<comment type="caution">
    <text evidence="2">The sequence shown here is derived from an EMBL/GenBank/DDBJ whole genome shotgun (WGS) entry which is preliminary data.</text>
</comment>
<proteinExistence type="predicted"/>